<proteinExistence type="predicted"/>
<dbReference type="EMBL" id="JAASRN010000008">
    <property type="protein sequence ID" value="NIK74862.1"/>
    <property type="molecule type" value="Genomic_DNA"/>
</dbReference>
<feature type="transmembrane region" description="Helical" evidence="1">
    <location>
        <begin position="12"/>
        <end position="35"/>
    </location>
</feature>
<reference evidence="2 3" key="1">
    <citation type="submission" date="2020-03" db="EMBL/GenBank/DDBJ databases">
        <title>Genomic Encyclopedia of Type Strains, Phase IV (KMG-IV): sequencing the most valuable type-strain genomes for metagenomic binning, comparative biology and taxonomic classification.</title>
        <authorList>
            <person name="Goeker M."/>
        </authorList>
    </citation>
    <scope>NUCLEOTIDE SEQUENCE [LARGE SCALE GENOMIC DNA]</scope>
    <source>
        <strain evidence="2 3">DSM 5718</strain>
    </source>
</reference>
<evidence type="ECO:0000256" key="1">
    <source>
        <dbReference type="SAM" id="Phobius"/>
    </source>
</evidence>
<dbReference type="AlphaFoldDB" id="A0A846MU54"/>
<dbReference type="RefSeq" id="WP_243844221.1">
    <property type="nucleotide sequence ID" value="NZ_JAASRN010000008.1"/>
</dbReference>
<evidence type="ECO:0000313" key="2">
    <source>
        <dbReference type="EMBL" id="NIK74862.1"/>
    </source>
</evidence>
<evidence type="ECO:0000313" key="3">
    <source>
        <dbReference type="Proteomes" id="UP000537126"/>
    </source>
</evidence>
<keyword evidence="1" id="KW-0472">Membrane</keyword>
<accession>A0A846MU54</accession>
<dbReference type="Proteomes" id="UP000537126">
    <property type="component" value="Unassembled WGS sequence"/>
</dbReference>
<sequence length="120" mass="14998">MTKKSHWLKPPYVIACHWLLAKNYCAMALYPFIILKNARLRHDQRLMLHERIHLRQQIELLIVPFYVLYLAHYLYLLCRLRNHQRAYRNICFEKEAYAHEDNPDYLKQRPLWAWRHCWHR</sequence>
<gene>
    <name evidence="2" type="ORF">FHS56_002395</name>
</gene>
<feature type="transmembrane region" description="Helical" evidence="1">
    <location>
        <begin position="56"/>
        <end position="75"/>
    </location>
</feature>
<evidence type="ECO:0008006" key="4">
    <source>
        <dbReference type="Google" id="ProtNLM"/>
    </source>
</evidence>
<keyword evidence="1" id="KW-1133">Transmembrane helix</keyword>
<keyword evidence="1" id="KW-0812">Transmembrane</keyword>
<keyword evidence="3" id="KW-1185">Reference proteome</keyword>
<organism evidence="2 3">
    <name type="scientific">Thermonema lapsum</name>
    <dbReference type="NCBI Taxonomy" id="28195"/>
    <lineage>
        <taxon>Bacteria</taxon>
        <taxon>Pseudomonadati</taxon>
        <taxon>Bacteroidota</taxon>
        <taxon>Cytophagia</taxon>
        <taxon>Cytophagales</taxon>
        <taxon>Thermonemataceae</taxon>
        <taxon>Thermonema</taxon>
    </lineage>
</organism>
<name>A0A846MU54_9BACT</name>
<comment type="caution">
    <text evidence="2">The sequence shown here is derived from an EMBL/GenBank/DDBJ whole genome shotgun (WGS) entry which is preliminary data.</text>
</comment>
<protein>
    <recommendedName>
        <fullName evidence="4">DUF4157 domain-containing protein</fullName>
    </recommendedName>
</protein>